<organism evidence="13 14">
    <name type="scientific">Paraburkholderia phenazinium</name>
    <dbReference type="NCBI Taxonomy" id="60549"/>
    <lineage>
        <taxon>Bacteria</taxon>
        <taxon>Pseudomonadati</taxon>
        <taxon>Pseudomonadota</taxon>
        <taxon>Betaproteobacteria</taxon>
        <taxon>Burkholderiales</taxon>
        <taxon>Burkholderiaceae</taxon>
        <taxon>Paraburkholderia</taxon>
    </lineage>
</organism>
<comment type="function">
    <text evidence="1">Thiol-specific peroxidase that catalyzes the reduction of hydrogen peroxide and organic hydroperoxides to water and alcohols, respectively. Plays a role in cell protection against oxidative stress by detoxifying peroxides and as sensor of hydrogen peroxide-mediated signaling events.</text>
</comment>
<accession>A0A1G7RUZ4</accession>
<dbReference type="PANTHER" id="PTHR42801">
    <property type="entry name" value="THIOREDOXIN-DEPENDENT PEROXIDE REDUCTASE"/>
    <property type="match status" value="1"/>
</dbReference>
<dbReference type="CDD" id="cd02970">
    <property type="entry name" value="PRX_like2"/>
    <property type="match status" value="1"/>
</dbReference>
<keyword evidence="3" id="KW-0575">Peroxidase</keyword>
<dbReference type="AlphaFoldDB" id="A0A1G7RUZ4"/>
<comment type="catalytic activity">
    <reaction evidence="11">
        <text>a hydroperoxide + [thioredoxin]-dithiol = an alcohol + [thioredoxin]-disulfide + H2O</text>
        <dbReference type="Rhea" id="RHEA:62620"/>
        <dbReference type="Rhea" id="RHEA-COMP:10698"/>
        <dbReference type="Rhea" id="RHEA-COMP:10700"/>
        <dbReference type="ChEBI" id="CHEBI:15377"/>
        <dbReference type="ChEBI" id="CHEBI:29950"/>
        <dbReference type="ChEBI" id="CHEBI:30879"/>
        <dbReference type="ChEBI" id="CHEBI:35924"/>
        <dbReference type="ChEBI" id="CHEBI:50058"/>
        <dbReference type="EC" id="1.11.1.24"/>
    </reaction>
</comment>
<evidence type="ECO:0000256" key="9">
    <source>
        <dbReference type="ARBA" id="ARBA00038489"/>
    </source>
</evidence>
<dbReference type="InterPro" id="IPR000866">
    <property type="entry name" value="AhpC/TSA"/>
</dbReference>
<evidence type="ECO:0000313" key="13">
    <source>
        <dbReference type="EMBL" id="SDG14552.1"/>
    </source>
</evidence>
<keyword evidence="4" id="KW-0049">Antioxidant</keyword>
<dbReference type="Proteomes" id="UP000199706">
    <property type="component" value="Unassembled WGS sequence"/>
</dbReference>
<evidence type="ECO:0000256" key="6">
    <source>
        <dbReference type="ARBA" id="ARBA00023157"/>
    </source>
</evidence>
<name>A0A1G7RUZ4_9BURK</name>
<dbReference type="GO" id="GO:0005737">
    <property type="term" value="C:cytoplasm"/>
    <property type="evidence" value="ECO:0007669"/>
    <property type="project" value="TreeGrafter"/>
</dbReference>
<dbReference type="OrthoDB" id="9809746at2"/>
<evidence type="ECO:0000256" key="1">
    <source>
        <dbReference type="ARBA" id="ARBA00003330"/>
    </source>
</evidence>
<dbReference type="SUPFAM" id="SSF52833">
    <property type="entry name" value="Thioredoxin-like"/>
    <property type="match status" value="1"/>
</dbReference>
<dbReference type="GO" id="GO:0008379">
    <property type="term" value="F:thioredoxin peroxidase activity"/>
    <property type="evidence" value="ECO:0007669"/>
    <property type="project" value="TreeGrafter"/>
</dbReference>
<dbReference type="EMBL" id="FNCJ01000002">
    <property type="protein sequence ID" value="SDG14552.1"/>
    <property type="molecule type" value="Genomic_DNA"/>
</dbReference>
<protein>
    <recommendedName>
        <fullName evidence="2">thioredoxin-dependent peroxiredoxin</fullName>
        <ecNumber evidence="2">1.11.1.24</ecNumber>
    </recommendedName>
    <alternativeName>
        <fullName evidence="8">Thioredoxin peroxidase</fullName>
    </alternativeName>
    <alternativeName>
        <fullName evidence="10">Thioredoxin-dependent peroxiredoxin Bcp</fullName>
    </alternativeName>
</protein>
<evidence type="ECO:0000256" key="7">
    <source>
        <dbReference type="ARBA" id="ARBA00023284"/>
    </source>
</evidence>
<evidence type="ECO:0000313" key="14">
    <source>
        <dbReference type="Proteomes" id="UP000199706"/>
    </source>
</evidence>
<dbReference type="Pfam" id="PF00578">
    <property type="entry name" value="AhpC-TSA"/>
    <property type="match status" value="1"/>
</dbReference>
<dbReference type="InterPro" id="IPR050924">
    <property type="entry name" value="Peroxiredoxin_BCP/PrxQ"/>
</dbReference>
<keyword evidence="7" id="KW-0676">Redox-active center</keyword>
<dbReference type="InterPro" id="IPR013766">
    <property type="entry name" value="Thioredoxin_domain"/>
</dbReference>
<evidence type="ECO:0000256" key="4">
    <source>
        <dbReference type="ARBA" id="ARBA00022862"/>
    </source>
</evidence>
<gene>
    <name evidence="13" type="ORF">SAMN05216466_102271</name>
</gene>
<dbReference type="GO" id="GO:0034599">
    <property type="term" value="P:cellular response to oxidative stress"/>
    <property type="evidence" value="ECO:0007669"/>
    <property type="project" value="TreeGrafter"/>
</dbReference>
<evidence type="ECO:0000259" key="12">
    <source>
        <dbReference type="PROSITE" id="PS51352"/>
    </source>
</evidence>
<evidence type="ECO:0000256" key="2">
    <source>
        <dbReference type="ARBA" id="ARBA00013017"/>
    </source>
</evidence>
<reference evidence="13 14" key="1">
    <citation type="submission" date="2016-10" db="EMBL/GenBank/DDBJ databases">
        <authorList>
            <person name="de Groot N.N."/>
        </authorList>
    </citation>
    <scope>NUCLEOTIDE SEQUENCE [LARGE SCALE GENOMIC DNA]</scope>
    <source>
        <strain evidence="13 14">LMG 2247</strain>
    </source>
</reference>
<evidence type="ECO:0000256" key="8">
    <source>
        <dbReference type="ARBA" id="ARBA00032824"/>
    </source>
</evidence>
<feature type="domain" description="Thioredoxin" evidence="12">
    <location>
        <begin position="48"/>
        <end position="222"/>
    </location>
</feature>
<dbReference type="InterPro" id="IPR036249">
    <property type="entry name" value="Thioredoxin-like_sf"/>
</dbReference>
<evidence type="ECO:0000256" key="11">
    <source>
        <dbReference type="ARBA" id="ARBA00049091"/>
    </source>
</evidence>
<dbReference type="Gene3D" id="3.40.30.10">
    <property type="entry name" value="Glutaredoxin"/>
    <property type="match status" value="1"/>
</dbReference>
<dbReference type="EC" id="1.11.1.24" evidence="2"/>
<evidence type="ECO:0000256" key="3">
    <source>
        <dbReference type="ARBA" id="ARBA00022559"/>
    </source>
</evidence>
<dbReference type="PANTHER" id="PTHR42801:SF7">
    <property type="entry name" value="SLL1159 PROTEIN"/>
    <property type="match status" value="1"/>
</dbReference>
<dbReference type="RefSeq" id="WP_090682946.1">
    <property type="nucleotide sequence ID" value="NZ_CADERL010000002.1"/>
</dbReference>
<dbReference type="PROSITE" id="PS51352">
    <property type="entry name" value="THIOREDOXIN_2"/>
    <property type="match status" value="1"/>
</dbReference>
<comment type="similarity">
    <text evidence="9">Belongs to the peroxiredoxin family. BCP/PrxQ subfamily.</text>
</comment>
<evidence type="ECO:0000256" key="5">
    <source>
        <dbReference type="ARBA" id="ARBA00023002"/>
    </source>
</evidence>
<keyword evidence="6" id="KW-1015">Disulfide bond</keyword>
<evidence type="ECO:0000256" key="10">
    <source>
        <dbReference type="ARBA" id="ARBA00042639"/>
    </source>
</evidence>
<keyword evidence="5" id="KW-0560">Oxidoreductase</keyword>
<sequence>MSLQKRLDAFKAAFESGLPPYNVHRSVVDTLRRATAELIGSGLAERAKKVSDVAPCFVLKDPDHRPIGSRKLIADGPLVLTFYRGVWSPYCNLELQALQAALPDIVARGASLMAISPQNGVNSRRTIRENRLSFPILGDPRGELSAAYGLRVALPDYLVELYLTTFGTDLSSFNDDPSWTLPMPARFVIGKDGIIAYAEVSPDCTKRPDPAELLPVLDRLAAGGRA</sequence>
<dbReference type="GO" id="GO:0045454">
    <property type="term" value="P:cell redox homeostasis"/>
    <property type="evidence" value="ECO:0007669"/>
    <property type="project" value="TreeGrafter"/>
</dbReference>
<proteinExistence type="inferred from homology"/>